<organism evidence="2 3">
    <name type="scientific">Lasiosphaeria ovina</name>
    <dbReference type="NCBI Taxonomy" id="92902"/>
    <lineage>
        <taxon>Eukaryota</taxon>
        <taxon>Fungi</taxon>
        <taxon>Dikarya</taxon>
        <taxon>Ascomycota</taxon>
        <taxon>Pezizomycotina</taxon>
        <taxon>Sordariomycetes</taxon>
        <taxon>Sordariomycetidae</taxon>
        <taxon>Sordariales</taxon>
        <taxon>Lasiosphaeriaceae</taxon>
        <taxon>Lasiosphaeria</taxon>
    </lineage>
</organism>
<keyword evidence="3" id="KW-1185">Reference proteome</keyword>
<dbReference type="AlphaFoldDB" id="A0AAE0NEY9"/>
<comment type="caution">
    <text evidence="2">The sequence shown here is derived from an EMBL/GenBank/DDBJ whole genome shotgun (WGS) entry which is preliminary data.</text>
</comment>
<sequence length="250" mass="28059">MSYQRPLRGSCHCGRNRYIIQFPKDTVQSAEVLFNSVPSHRVLQASPLAAFLRVPLQWYHSTTLAFYPDETSSMIHRVYTSPHEQHAMRHFCGFCGTPLSYWSEEPRSEADFIRLTLGSLLPEDLADLGEFGFLSEPDDDDDAQAAAGKMIISPRIMSPRDTDMGMQDDVVGFTSAGREVVGALPWFDKLTAGSRLGTLRAHKGYGGNQNGTVRVEWEIVEWTPDDDATESGRNRKRKLDDVSAMEDVQQ</sequence>
<dbReference type="EMBL" id="JAULSN010000002">
    <property type="protein sequence ID" value="KAK3380296.1"/>
    <property type="molecule type" value="Genomic_DNA"/>
</dbReference>
<evidence type="ECO:0000256" key="1">
    <source>
        <dbReference type="SAM" id="MobiDB-lite"/>
    </source>
</evidence>
<evidence type="ECO:0000313" key="3">
    <source>
        <dbReference type="Proteomes" id="UP001287356"/>
    </source>
</evidence>
<feature type="region of interest" description="Disordered" evidence="1">
    <location>
        <begin position="225"/>
        <end position="250"/>
    </location>
</feature>
<reference evidence="2" key="1">
    <citation type="journal article" date="2023" name="Mol. Phylogenet. Evol.">
        <title>Genome-scale phylogeny and comparative genomics of the fungal order Sordariales.</title>
        <authorList>
            <person name="Hensen N."/>
            <person name="Bonometti L."/>
            <person name="Westerberg I."/>
            <person name="Brannstrom I.O."/>
            <person name="Guillou S."/>
            <person name="Cros-Aarteil S."/>
            <person name="Calhoun S."/>
            <person name="Haridas S."/>
            <person name="Kuo A."/>
            <person name="Mondo S."/>
            <person name="Pangilinan J."/>
            <person name="Riley R."/>
            <person name="LaButti K."/>
            <person name="Andreopoulos B."/>
            <person name="Lipzen A."/>
            <person name="Chen C."/>
            <person name="Yan M."/>
            <person name="Daum C."/>
            <person name="Ng V."/>
            <person name="Clum A."/>
            <person name="Steindorff A."/>
            <person name="Ohm R.A."/>
            <person name="Martin F."/>
            <person name="Silar P."/>
            <person name="Natvig D.O."/>
            <person name="Lalanne C."/>
            <person name="Gautier V."/>
            <person name="Ament-Velasquez S.L."/>
            <person name="Kruys A."/>
            <person name="Hutchinson M.I."/>
            <person name="Powell A.J."/>
            <person name="Barry K."/>
            <person name="Miller A.N."/>
            <person name="Grigoriev I.V."/>
            <person name="Debuchy R."/>
            <person name="Gladieux P."/>
            <person name="Hiltunen Thoren M."/>
            <person name="Johannesson H."/>
        </authorList>
    </citation>
    <scope>NUCLEOTIDE SEQUENCE</scope>
    <source>
        <strain evidence="2">CBS 958.72</strain>
    </source>
</reference>
<evidence type="ECO:0000313" key="2">
    <source>
        <dbReference type="EMBL" id="KAK3380296.1"/>
    </source>
</evidence>
<feature type="compositionally biased region" description="Basic and acidic residues" evidence="1">
    <location>
        <begin position="230"/>
        <end position="241"/>
    </location>
</feature>
<name>A0AAE0NEY9_9PEZI</name>
<accession>A0AAE0NEY9</accession>
<reference evidence="2" key="2">
    <citation type="submission" date="2023-06" db="EMBL/GenBank/DDBJ databases">
        <authorList>
            <consortium name="Lawrence Berkeley National Laboratory"/>
            <person name="Haridas S."/>
            <person name="Hensen N."/>
            <person name="Bonometti L."/>
            <person name="Westerberg I."/>
            <person name="Brannstrom I.O."/>
            <person name="Guillou S."/>
            <person name="Cros-Aarteil S."/>
            <person name="Calhoun S."/>
            <person name="Kuo A."/>
            <person name="Mondo S."/>
            <person name="Pangilinan J."/>
            <person name="Riley R."/>
            <person name="Labutti K."/>
            <person name="Andreopoulos B."/>
            <person name="Lipzen A."/>
            <person name="Chen C."/>
            <person name="Yanf M."/>
            <person name="Daum C."/>
            <person name="Ng V."/>
            <person name="Clum A."/>
            <person name="Steindorff A."/>
            <person name="Ohm R."/>
            <person name="Martin F."/>
            <person name="Silar P."/>
            <person name="Natvig D."/>
            <person name="Lalanne C."/>
            <person name="Gautier V."/>
            <person name="Ament-Velasquez S.L."/>
            <person name="Kruys A."/>
            <person name="Hutchinson M.I."/>
            <person name="Powell A.J."/>
            <person name="Barry K."/>
            <person name="Miller A.N."/>
            <person name="Grigoriev I.V."/>
            <person name="Debuchy R."/>
            <person name="Gladieux P."/>
            <person name="Thoren M.H."/>
            <person name="Johannesson H."/>
        </authorList>
    </citation>
    <scope>NUCLEOTIDE SEQUENCE</scope>
    <source>
        <strain evidence="2">CBS 958.72</strain>
    </source>
</reference>
<evidence type="ECO:0008006" key="4">
    <source>
        <dbReference type="Google" id="ProtNLM"/>
    </source>
</evidence>
<proteinExistence type="predicted"/>
<dbReference type="Gene3D" id="2.170.150.70">
    <property type="match status" value="1"/>
</dbReference>
<gene>
    <name evidence="2" type="ORF">B0T24DRAFT_189297</name>
</gene>
<protein>
    <recommendedName>
        <fullName evidence="4">CENP-V/GFA domain-containing protein</fullName>
    </recommendedName>
</protein>
<dbReference type="Proteomes" id="UP001287356">
    <property type="component" value="Unassembled WGS sequence"/>
</dbReference>